<name>A0ABM1QUR6_CAMSA</name>
<evidence type="ECO:0000313" key="2">
    <source>
        <dbReference type="Proteomes" id="UP000694864"/>
    </source>
</evidence>
<evidence type="ECO:0000313" key="3">
    <source>
        <dbReference type="RefSeq" id="XP_019090504.1"/>
    </source>
</evidence>
<keyword evidence="2" id="KW-1185">Reference proteome</keyword>
<evidence type="ECO:0000256" key="1">
    <source>
        <dbReference type="SAM" id="MobiDB-lite"/>
    </source>
</evidence>
<gene>
    <name evidence="3" type="primary">LOC104737833</name>
</gene>
<dbReference type="GeneID" id="104737833"/>
<feature type="region of interest" description="Disordered" evidence="1">
    <location>
        <begin position="34"/>
        <end position="128"/>
    </location>
</feature>
<dbReference type="Proteomes" id="UP000694864">
    <property type="component" value="Chromosome 13"/>
</dbReference>
<proteinExistence type="predicted"/>
<feature type="compositionally biased region" description="Basic and acidic residues" evidence="1">
    <location>
        <begin position="67"/>
        <end position="89"/>
    </location>
</feature>
<dbReference type="RefSeq" id="XP_019090504.1">
    <property type="nucleotide sequence ID" value="XM_019234959.1"/>
</dbReference>
<accession>A0ABM1QUR6</accession>
<protein>
    <submittedName>
        <fullName evidence="3">Peptidyl-prolyl cis-trans isomerase FKBP53-like</fullName>
    </submittedName>
</protein>
<sequence length="128" mass="14054">MYGKNMADKASELNGFYMGERKLAVRLLSVPRIRPVHSLPLRKGPPPALLDAHHSASAAAIPQSRSESSKTLDKPAEKKKRSSEEHSTLETKAVPSSVDKQTADRDGLFVDDLRMGDPNGKKDCPFRS</sequence>
<feature type="compositionally biased region" description="Basic and acidic residues" evidence="1">
    <location>
        <begin position="101"/>
        <end position="128"/>
    </location>
</feature>
<reference evidence="2" key="1">
    <citation type="journal article" date="2014" name="Nat. Commun.">
        <title>The emerging biofuel crop Camelina sativa retains a highly undifferentiated hexaploid genome structure.</title>
        <authorList>
            <person name="Kagale S."/>
            <person name="Koh C."/>
            <person name="Nixon J."/>
            <person name="Bollina V."/>
            <person name="Clarke W.E."/>
            <person name="Tuteja R."/>
            <person name="Spillane C."/>
            <person name="Robinson S.J."/>
            <person name="Links M.G."/>
            <person name="Clarke C."/>
            <person name="Higgins E.E."/>
            <person name="Huebert T."/>
            <person name="Sharpe A.G."/>
            <person name="Parkin I.A."/>
        </authorList>
    </citation>
    <scope>NUCLEOTIDE SEQUENCE [LARGE SCALE GENOMIC DNA]</scope>
    <source>
        <strain evidence="2">cv. DH55</strain>
    </source>
</reference>
<reference evidence="3" key="2">
    <citation type="submission" date="2025-08" db="UniProtKB">
        <authorList>
            <consortium name="RefSeq"/>
        </authorList>
    </citation>
    <scope>IDENTIFICATION</scope>
    <source>
        <tissue evidence="3">Leaf</tissue>
    </source>
</reference>
<organism evidence="2 3">
    <name type="scientific">Camelina sativa</name>
    <name type="common">False flax</name>
    <name type="synonym">Myagrum sativum</name>
    <dbReference type="NCBI Taxonomy" id="90675"/>
    <lineage>
        <taxon>Eukaryota</taxon>
        <taxon>Viridiplantae</taxon>
        <taxon>Streptophyta</taxon>
        <taxon>Embryophyta</taxon>
        <taxon>Tracheophyta</taxon>
        <taxon>Spermatophyta</taxon>
        <taxon>Magnoliopsida</taxon>
        <taxon>eudicotyledons</taxon>
        <taxon>Gunneridae</taxon>
        <taxon>Pentapetalae</taxon>
        <taxon>rosids</taxon>
        <taxon>malvids</taxon>
        <taxon>Brassicales</taxon>
        <taxon>Brassicaceae</taxon>
        <taxon>Camelineae</taxon>
        <taxon>Camelina</taxon>
    </lineage>
</organism>